<reference evidence="6 7" key="1">
    <citation type="submission" date="2018-08" db="EMBL/GenBank/DDBJ databases">
        <title>Wenzhouxiangella salilacus sp. nov., a novel bacterium isolated from a saline lake in Xinjiang Province, China.</title>
        <authorList>
            <person name="Han S."/>
        </authorList>
    </citation>
    <scope>NUCLEOTIDE SEQUENCE [LARGE SCALE GENOMIC DNA]</scope>
    <source>
        <strain evidence="6 7">XDB06</strain>
    </source>
</reference>
<evidence type="ECO:0000256" key="2">
    <source>
        <dbReference type="PROSITE-ProRule" id="PRU01091"/>
    </source>
</evidence>
<keyword evidence="1 2" id="KW-0238">DNA-binding</keyword>
<dbReference type="Pfam" id="PF00486">
    <property type="entry name" value="Trans_reg_C"/>
    <property type="match status" value="1"/>
</dbReference>
<evidence type="ECO:0000313" key="6">
    <source>
        <dbReference type="EMBL" id="RFF29506.1"/>
    </source>
</evidence>
<keyword evidence="7" id="KW-1185">Reference proteome</keyword>
<dbReference type="InterPro" id="IPR011990">
    <property type="entry name" value="TPR-like_helical_dom_sf"/>
</dbReference>
<accession>A0A3E1K6E1</accession>
<keyword evidence="4" id="KW-1133">Transmembrane helix</keyword>
<dbReference type="SUPFAM" id="SSF46894">
    <property type="entry name" value="C-terminal effector domain of the bipartite response regulators"/>
    <property type="match status" value="1"/>
</dbReference>
<dbReference type="AlphaFoldDB" id="A0A3E1K6E1"/>
<proteinExistence type="predicted"/>
<feature type="transmembrane region" description="Helical" evidence="4">
    <location>
        <begin position="203"/>
        <end position="225"/>
    </location>
</feature>
<dbReference type="EMBL" id="QUZK01000046">
    <property type="protein sequence ID" value="RFF29506.1"/>
    <property type="molecule type" value="Genomic_DNA"/>
</dbReference>
<name>A0A3E1K6E1_9GAMM</name>
<dbReference type="GO" id="GO:0000160">
    <property type="term" value="P:phosphorelay signal transduction system"/>
    <property type="evidence" value="ECO:0007669"/>
    <property type="project" value="InterPro"/>
</dbReference>
<evidence type="ECO:0000313" key="7">
    <source>
        <dbReference type="Proteomes" id="UP000260351"/>
    </source>
</evidence>
<dbReference type="InterPro" id="IPR016032">
    <property type="entry name" value="Sig_transdc_resp-reg_C-effctor"/>
</dbReference>
<feature type="DNA-binding region" description="OmpR/PhoB-type" evidence="2">
    <location>
        <begin position="84"/>
        <end position="182"/>
    </location>
</feature>
<dbReference type="Gene3D" id="1.10.10.10">
    <property type="entry name" value="Winged helix-like DNA-binding domain superfamily/Winged helix DNA-binding domain"/>
    <property type="match status" value="1"/>
</dbReference>
<dbReference type="GO" id="GO:0003677">
    <property type="term" value="F:DNA binding"/>
    <property type="evidence" value="ECO:0007669"/>
    <property type="project" value="UniProtKB-UniRule"/>
</dbReference>
<evidence type="ECO:0000259" key="5">
    <source>
        <dbReference type="PROSITE" id="PS51755"/>
    </source>
</evidence>
<dbReference type="CDD" id="cd00383">
    <property type="entry name" value="trans_reg_C"/>
    <property type="match status" value="1"/>
</dbReference>
<dbReference type="InterPro" id="IPR001867">
    <property type="entry name" value="OmpR/PhoB-type_DNA-bd"/>
</dbReference>
<dbReference type="SMART" id="SM00862">
    <property type="entry name" value="Trans_reg_C"/>
    <property type="match status" value="1"/>
</dbReference>
<protein>
    <recommendedName>
        <fullName evidence="5">OmpR/PhoB-type domain-containing protein</fullName>
    </recommendedName>
</protein>
<dbReference type="Gene3D" id="1.25.40.10">
    <property type="entry name" value="Tetratricopeptide repeat domain"/>
    <property type="match status" value="1"/>
</dbReference>
<evidence type="ECO:0000256" key="4">
    <source>
        <dbReference type="SAM" id="Phobius"/>
    </source>
</evidence>
<feature type="domain" description="OmpR/PhoB-type" evidence="5">
    <location>
        <begin position="84"/>
        <end position="182"/>
    </location>
</feature>
<evidence type="ECO:0000256" key="1">
    <source>
        <dbReference type="ARBA" id="ARBA00023125"/>
    </source>
</evidence>
<dbReference type="SUPFAM" id="SSF48452">
    <property type="entry name" value="TPR-like"/>
    <property type="match status" value="1"/>
</dbReference>
<dbReference type="Proteomes" id="UP000260351">
    <property type="component" value="Unassembled WGS sequence"/>
</dbReference>
<feature type="compositionally biased region" description="Polar residues" evidence="3">
    <location>
        <begin position="235"/>
        <end position="247"/>
    </location>
</feature>
<gene>
    <name evidence="6" type="ORF">DZC52_12760</name>
</gene>
<evidence type="ECO:0000256" key="3">
    <source>
        <dbReference type="SAM" id="MobiDB-lite"/>
    </source>
</evidence>
<sequence>MLNAARSFIHASAGIAPAAAIQAVSSRLVNTANDTARVYAFNHKHLEKTPRPDRATPTPLHGWTIITRLPICRRNRETRIMEPPVHYVFDNARFFPREGRLRMGEDDLILEQKVSDLLHALCRRPGQVLTKTWLMEEIWPGRIVNEDSLSVAVSKLRRVLGDRAAAPRYIRTVTGTGYIWLPETRHLTEETARPYSAAGSRMGWWLSSGIVAVGLLVAAIGGWWVTRDGAPPSAPTTDQSSAASQPSGEVGRLLEEARERLGSDRPEALRQAIADFRSVLEQHPGTAAAYLGIAEAKLDLSGLTGHLDIELYAAEVHALLDRVLELDPGNARAWLRKAELYWLADWDLPAAEQAYRHAIELAPDDPQNYLPYSEFLLSLGEFERSEEVLQRLREADPAWYRFLNMSFVYTMRGELERALAETRRLMSSEPDSEHFGRMLHRLGLLLDDDELAFEQLVLLMREESVAEDQVTEYSELYRQQGIEALFGRMLDDRLEANVGHYRPPIAWARYAVVAGRPDEAFRWLDEAVEERQPQILLVNVDPHYLPLRNDPRFAELLDRLPQRAGDPKSTN</sequence>
<keyword evidence="4" id="KW-0812">Transmembrane</keyword>
<comment type="caution">
    <text evidence="6">The sequence shown here is derived from an EMBL/GenBank/DDBJ whole genome shotgun (WGS) entry which is preliminary data.</text>
</comment>
<dbReference type="PROSITE" id="PS51755">
    <property type="entry name" value="OMPR_PHOB"/>
    <property type="match status" value="1"/>
</dbReference>
<dbReference type="OrthoDB" id="7052061at2"/>
<dbReference type="Pfam" id="PF14559">
    <property type="entry name" value="TPR_19"/>
    <property type="match status" value="1"/>
</dbReference>
<feature type="region of interest" description="Disordered" evidence="3">
    <location>
        <begin position="229"/>
        <end position="250"/>
    </location>
</feature>
<dbReference type="GO" id="GO:0006355">
    <property type="term" value="P:regulation of DNA-templated transcription"/>
    <property type="evidence" value="ECO:0007669"/>
    <property type="project" value="InterPro"/>
</dbReference>
<organism evidence="6 7">
    <name type="scientific">Wenzhouxiangella sediminis</name>
    <dbReference type="NCBI Taxonomy" id="1792836"/>
    <lineage>
        <taxon>Bacteria</taxon>
        <taxon>Pseudomonadati</taxon>
        <taxon>Pseudomonadota</taxon>
        <taxon>Gammaproteobacteria</taxon>
        <taxon>Chromatiales</taxon>
        <taxon>Wenzhouxiangellaceae</taxon>
        <taxon>Wenzhouxiangella</taxon>
    </lineage>
</organism>
<dbReference type="InterPro" id="IPR036388">
    <property type="entry name" value="WH-like_DNA-bd_sf"/>
</dbReference>
<keyword evidence="4" id="KW-0472">Membrane</keyword>